<proteinExistence type="predicted"/>
<gene>
    <name evidence="2" type="ORF">FA014_12760</name>
</gene>
<keyword evidence="1" id="KW-0812">Transmembrane</keyword>
<dbReference type="Proteomes" id="UP000308121">
    <property type="component" value="Unassembled WGS sequence"/>
</dbReference>
<dbReference type="AlphaFoldDB" id="A0A7Z8JYB1"/>
<dbReference type="EMBL" id="SZYE01000105">
    <property type="protein sequence ID" value="TKR23155.1"/>
    <property type="molecule type" value="Genomic_DNA"/>
</dbReference>
<keyword evidence="1" id="KW-1133">Transmembrane helix</keyword>
<name>A0A7Z8JYB1_9CELL</name>
<feature type="non-terminal residue" evidence="2">
    <location>
        <position position="90"/>
    </location>
</feature>
<comment type="caution">
    <text evidence="2">The sequence shown here is derived from an EMBL/GenBank/DDBJ whole genome shotgun (WGS) entry which is preliminary data.</text>
</comment>
<feature type="transmembrane region" description="Helical" evidence="1">
    <location>
        <begin position="30"/>
        <end position="49"/>
    </location>
</feature>
<keyword evidence="1" id="KW-0472">Membrane</keyword>
<evidence type="ECO:0000256" key="1">
    <source>
        <dbReference type="SAM" id="Phobius"/>
    </source>
</evidence>
<reference evidence="2 3" key="1">
    <citation type="submission" date="2019-05" db="EMBL/GenBank/DDBJ databases">
        <title>Genome sequence of Cellulomonas hominis strain CS1.</title>
        <authorList>
            <person name="Belmont J."/>
            <person name="Maclea K.S."/>
        </authorList>
    </citation>
    <scope>NUCLEOTIDE SEQUENCE [LARGE SCALE GENOMIC DNA]</scope>
    <source>
        <strain evidence="2 3">CS1</strain>
    </source>
</reference>
<organism evidence="2 3">
    <name type="scientific">Cellulomonas hominis</name>
    <dbReference type="NCBI Taxonomy" id="156981"/>
    <lineage>
        <taxon>Bacteria</taxon>
        <taxon>Bacillati</taxon>
        <taxon>Actinomycetota</taxon>
        <taxon>Actinomycetes</taxon>
        <taxon>Micrococcales</taxon>
        <taxon>Cellulomonadaceae</taxon>
        <taxon>Cellulomonas</taxon>
    </lineage>
</organism>
<accession>A0A7Z8JYB1</accession>
<protein>
    <submittedName>
        <fullName evidence="2">Uncharacterized protein</fullName>
    </submittedName>
</protein>
<evidence type="ECO:0000313" key="2">
    <source>
        <dbReference type="EMBL" id="TKR23155.1"/>
    </source>
</evidence>
<feature type="transmembrane region" description="Helical" evidence="1">
    <location>
        <begin position="56"/>
        <end position="78"/>
    </location>
</feature>
<sequence>MLLALVLVGLAVAVLSRRLAWVRDRLPVPATTILAWTAAGVVGIALAPVGTGTGRVVLAGVAAAAAGALVIAAAGWVVGAVRPHLARRRA</sequence>
<evidence type="ECO:0000313" key="3">
    <source>
        <dbReference type="Proteomes" id="UP000308121"/>
    </source>
</evidence>
<dbReference type="RefSeq" id="WP_419178400.1">
    <property type="nucleotide sequence ID" value="NZ_SZYE01000105.1"/>
</dbReference>